<comment type="caution">
    <text evidence="1">The sequence shown here is derived from an EMBL/GenBank/DDBJ whole genome shotgun (WGS) entry which is preliminary data.</text>
</comment>
<organism evidence="1">
    <name type="scientific">marine sediment metagenome</name>
    <dbReference type="NCBI Taxonomy" id="412755"/>
    <lineage>
        <taxon>unclassified sequences</taxon>
        <taxon>metagenomes</taxon>
        <taxon>ecological metagenomes</taxon>
    </lineage>
</organism>
<proteinExistence type="predicted"/>
<protein>
    <submittedName>
        <fullName evidence="1">Uncharacterized protein</fullName>
    </submittedName>
</protein>
<dbReference type="AlphaFoldDB" id="X0V8P6"/>
<name>X0V8P6_9ZZZZ</name>
<dbReference type="EMBL" id="BARS01025845">
    <property type="protein sequence ID" value="GAG08858.1"/>
    <property type="molecule type" value="Genomic_DNA"/>
</dbReference>
<reference evidence="1" key="1">
    <citation type="journal article" date="2014" name="Front. Microbiol.">
        <title>High frequency of phylogenetically diverse reductive dehalogenase-homologous genes in deep subseafloor sedimentary metagenomes.</title>
        <authorList>
            <person name="Kawai M."/>
            <person name="Futagami T."/>
            <person name="Toyoda A."/>
            <person name="Takaki Y."/>
            <person name="Nishi S."/>
            <person name="Hori S."/>
            <person name="Arai W."/>
            <person name="Tsubouchi T."/>
            <person name="Morono Y."/>
            <person name="Uchiyama I."/>
            <person name="Ito T."/>
            <person name="Fujiyama A."/>
            <person name="Inagaki F."/>
            <person name="Takami H."/>
        </authorList>
    </citation>
    <scope>NUCLEOTIDE SEQUENCE</scope>
    <source>
        <strain evidence="1">Expedition CK06-06</strain>
    </source>
</reference>
<gene>
    <name evidence="1" type="ORF">S01H1_40793</name>
</gene>
<evidence type="ECO:0000313" key="1">
    <source>
        <dbReference type="EMBL" id="GAG08858.1"/>
    </source>
</evidence>
<feature type="non-terminal residue" evidence="1">
    <location>
        <position position="63"/>
    </location>
</feature>
<accession>X0V8P6</accession>
<sequence length="63" mass="6836">MVAFSLSGASPARDALYGVSSLWAGRERESKMEPMTTHHKALDINMDSSRYGSFAEIGASQEV</sequence>